<evidence type="ECO:0000256" key="1">
    <source>
        <dbReference type="SAM" id="Phobius"/>
    </source>
</evidence>
<dbReference type="Proteomes" id="UP000749559">
    <property type="component" value="Unassembled WGS sequence"/>
</dbReference>
<feature type="chain" id="PRO_5035763476" evidence="2">
    <location>
        <begin position="22"/>
        <end position="156"/>
    </location>
</feature>
<evidence type="ECO:0000313" key="3">
    <source>
        <dbReference type="EMBL" id="CAH1775369.1"/>
    </source>
</evidence>
<evidence type="ECO:0000313" key="4">
    <source>
        <dbReference type="Proteomes" id="UP000749559"/>
    </source>
</evidence>
<proteinExistence type="predicted"/>
<dbReference type="EMBL" id="CAIIXF020000001">
    <property type="protein sequence ID" value="CAH1775369.1"/>
    <property type="molecule type" value="Genomic_DNA"/>
</dbReference>
<keyword evidence="1" id="KW-1133">Transmembrane helix</keyword>
<dbReference type="AlphaFoldDB" id="A0A8S4N218"/>
<keyword evidence="2" id="KW-0732">Signal</keyword>
<gene>
    <name evidence="3" type="ORF">OFUS_LOCUS2682</name>
</gene>
<feature type="non-terminal residue" evidence="3">
    <location>
        <position position="1"/>
    </location>
</feature>
<keyword evidence="1" id="KW-0812">Transmembrane</keyword>
<evidence type="ECO:0000256" key="2">
    <source>
        <dbReference type="SAM" id="SignalP"/>
    </source>
</evidence>
<sequence>MLQSWILGTVAVICFLHAADGHEKLSIGIKCDPNSNFTDIHGDTHVHLCNTCMFPNDCILNNTCRKPSTGAMCERCLEKHEVTLDEYGDPLEHNGFHRVGSRCIECMMIPWGAIGLGTLLVIVLIPSVCKGFTTSIGIKVRLLVHYLQLLALSLSL</sequence>
<name>A0A8S4N218_OWEFU</name>
<protein>
    <submittedName>
        <fullName evidence="3">Uncharacterized protein</fullName>
    </submittedName>
</protein>
<accession>A0A8S4N218</accession>
<feature type="signal peptide" evidence="2">
    <location>
        <begin position="1"/>
        <end position="21"/>
    </location>
</feature>
<keyword evidence="4" id="KW-1185">Reference proteome</keyword>
<reference evidence="3" key="1">
    <citation type="submission" date="2022-03" db="EMBL/GenBank/DDBJ databases">
        <authorList>
            <person name="Martin C."/>
        </authorList>
    </citation>
    <scope>NUCLEOTIDE SEQUENCE</scope>
</reference>
<feature type="transmembrane region" description="Helical" evidence="1">
    <location>
        <begin position="108"/>
        <end position="129"/>
    </location>
</feature>
<organism evidence="3 4">
    <name type="scientific">Owenia fusiformis</name>
    <name type="common">Polychaete worm</name>
    <dbReference type="NCBI Taxonomy" id="6347"/>
    <lineage>
        <taxon>Eukaryota</taxon>
        <taxon>Metazoa</taxon>
        <taxon>Spiralia</taxon>
        <taxon>Lophotrochozoa</taxon>
        <taxon>Annelida</taxon>
        <taxon>Polychaeta</taxon>
        <taxon>Sedentaria</taxon>
        <taxon>Canalipalpata</taxon>
        <taxon>Sabellida</taxon>
        <taxon>Oweniida</taxon>
        <taxon>Oweniidae</taxon>
        <taxon>Owenia</taxon>
    </lineage>
</organism>
<comment type="caution">
    <text evidence="3">The sequence shown here is derived from an EMBL/GenBank/DDBJ whole genome shotgun (WGS) entry which is preliminary data.</text>
</comment>
<keyword evidence="1" id="KW-0472">Membrane</keyword>